<organism evidence="1 2">
    <name type="scientific">Heracleum sosnowskyi</name>
    <dbReference type="NCBI Taxonomy" id="360622"/>
    <lineage>
        <taxon>Eukaryota</taxon>
        <taxon>Viridiplantae</taxon>
        <taxon>Streptophyta</taxon>
        <taxon>Embryophyta</taxon>
        <taxon>Tracheophyta</taxon>
        <taxon>Spermatophyta</taxon>
        <taxon>Magnoliopsida</taxon>
        <taxon>eudicotyledons</taxon>
        <taxon>Gunneridae</taxon>
        <taxon>Pentapetalae</taxon>
        <taxon>asterids</taxon>
        <taxon>campanulids</taxon>
        <taxon>Apiales</taxon>
        <taxon>Apiaceae</taxon>
        <taxon>Apioideae</taxon>
        <taxon>apioid superclade</taxon>
        <taxon>Tordylieae</taxon>
        <taxon>Tordyliinae</taxon>
        <taxon>Heracleum</taxon>
    </lineage>
</organism>
<keyword evidence="2" id="KW-1185">Reference proteome</keyword>
<dbReference type="EMBL" id="JAUIZM010000001">
    <property type="protein sequence ID" value="KAK1405540.1"/>
    <property type="molecule type" value="Genomic_DNA"/>
</dbReference>
<protein>
    <submittedName>
        <fullName evidence="1">Uncharacterized protein</fullName>
    </submittedName>
</protein>
<dbReference type="AlphaFoldDB" id="A0AAD8N8C7"/>
<comment type="caution">
    <text evidence="1">The sequence shown here is derived from an EMBL/GenBank/DDBJ whole genome shotgun (WGS) entry which is preliminary data.</text>
</comment>
<name>A0AAD8N8C7_9APIA</name>
<reference evidence="1" key="2">
    <citation type="submission" date="2023-05" db="EMBL/GenBank/DDBJ databases">
        <authorList>
            <person name="Schelkunov M.I."/>
        </authorList>
    </citation>
    <scope>NUCLEOTIDE SEQUENCE</scope>
    <source>
        <strain evidence="1">Hsosn_3</strain>
        <tissue evidence="1">Leaf</tissue>
    </source>
</reference>
<reference evidence="1" key="1">
    <citation type="submission" date="2023-02" db="EMBL/GenBank/DDBJ databases">
        <title>Genome of toxic invasive species Heracleum sosnowskyi carries increased number of genes despite the absence of recent whole-genome duplications.</title>
        <authorList>
            <person name="Schelkunov M."/>
            <person name="Shtratnikova V."/>
            <person name="Makarenko M."/>
            <person name="Klepikova A."/>
            <person name="Omelchenko D."/>
            <person name="Novikova G."/>
            <person name="Obukhova E."/>
            <person name="Bogdanov V."/>
            <person name="Penin A."/>
            <person name="Logacheva M."/>
        </authorList>
    </citation>
    <scope>NUCLEOTIDE SEQUENCE</scope>
    <source>
        <strain evidence="1">Hsosn_3</strain>
        <tissue evidence="1">Leaf</tissue>
    </source>
</reference>
<evidence type="ECO:0000313" key="2">
    <source>
        <dbReference type="Proteomes" id="UP001237642"/>
    </source>
</evidence>
<gene>
    <name evidence="1" type="ORF">POM88_005145</name>
</gene>
<accession>A0AAD8N8C7</accession>
<sequence length="140" mass="16185">MVKHKERRRHKHERANTQYSSTQYSSSVIKDLLMAQPLFVQTPMGMMEVGLKFGTKLVSSLEKIFKEKSYKVGNLYDCQQLVNDIEGELDGAKVAFKDIKYGQVLEVKYGNEVCVLYDKDAEERVQGLRKQPLTELNIFF</sequence>
<evidence type="ECO:0000313" key="1">
    <source>
        <dbReference type="EMBL" id="KAK1405540.1"/>
    </source>
</evidence>
<dbReference type="Proteomes" id="UP001237642">
    <property type="component" value="Unassembled WGS sequence"/>
</dbReference>
<proteinExistence type="predicted"/>